<protein>
    <submittedName>
        <fullName evidence="4">Type I restriction enzyme R subunit</fullName>
    </submittedName>
</protein>
<dbReference type="InterPro" id="IPR006935">
    <property type="entry name" value="Helicase/UvrB_N"/>
</dbReference>
<dbReference type="CDD" id="cd18032">
    <property type="entry name" value="DEXHc_RE_I_III_res"/>
    <property type="match status" value="1"/>
</dbReference>
<dbReference type="Pfam" id="PF04851">
    <property type="entry name" value="ResIII"/>
    <property type="match status" value="1"/>
</dbReference>
<feature type="domain" description="Helicase ATP-binding" evidence="2">
    <location>
        <begin position="398"/>
        <end position="580"/>
    </location>
</feature>
<dbReference type="GO" id="GO:0016787">
    <property type="term" value="F:hydrolase activity"/>
    <property type="evidence" value="ECO:0007669"/>
    <property type="project" value="InterPro"/>
</dbReference>
<dbReference type="Gene3D" id="3.90.1570.30">
    <property type="match status" value="1"/>
</dbReference>
<dbReference type="EMBL" id="QREI01000003">
    <property type="protein sequence ID" value="REE25012.1"/>
    <property type="molecule type" value="Genomic_DNA"/>
</dbReference>
<dbReference type="GO" id="GO:0006304">
    <property type="term" value="P:DNA modification"/>
    <property type="evidence" value="ECO:0007669"/>
    <property type="project" value="InterPro"/>
</dbReference>
<dbReference type="AlphaFoldDB" id="A0A3D9N2F1"/>
<evidence type="ECO:0000256" key="1">
    <source>
        <dbReference type="SAM" id="Coils"/>
    </source>
</evidence>
<dbReference type="InterPro" id="IPR001650">
    <property type="entry name" value="Helicase_C-like"/>
</dbReference>
<dbReference type="GO" id="GO:0003677">
    <property type="term" value="F:DNA binding"/>
    <property type="evidence" value="ECO:0007669"/>
    <property type="project" value="InterPro"/>
</dbReference>
<proteinExistence type="predicted"/>
<dbReference type="GO" id="GO:0005829">
    <property type="term" value="C:cytosol"/>
    <property type="evidence" value="ECO:0007669"/>
    <property type="project" value="TreeGrafter"/>
</dbReference>
<dbReference type="PROSITE" id="PS51194">
    <property type="entry name" value="HELICASE_CTER"/>
    <property type="match status" value="1"/>
</dbReference>
<reference evidence="4 5" key="1">
    <citation type="submission" date="2018-07" db="EMBL/GenBank/DDBJ databases">
        <title>Genomic Encyclopedia of Type Strains, Phase III (KMG-III): the genomes of soil and plant-associated and newly described type strains.</title>
        <authorList>
            <person name="Whitman W."/>
        </authorList>
    </citation>
    <scope>NUCLEOTIDE SEQUENCE [LARGE SCALE GENOMIC DNA]</scope>
    <source>
        <strain evidence="4 5">CECT 7948</strain>
    </source>
</reference>
<dbReference type="Gene3D" id="3.40.50.300">
    <property type="entry name" value="P-loop containing nucleotide triphosphate hydrolases"/>
    <property type="match status" value="2"/>
</dbReference>
<dbReference type="InterPro" id="IPR014001">
    <property type="entry name" value="Helicase_ATP-bd"/>
</dbReference>
<name>A0A3D9N2F1_9FLAO</name>
<keyword evidence="1" id="KW-0175">Coiled coil</keyword>
<dbReference type="PANTHER" id="PTHR47396:SF1">
    <property type="entry name" value="ATP-DEPENDENT HELICASE IRC3-RELATED"/>
    <property type="match status" value="1"/>
</dbReference>
<dbReference type="RefSeq" id="WP_115809434.1">
    <property type="nucleotide sequence ID" value="NZ_QREI01000003.1"/>
</dbReference>
<dbReference type="OrthoDB" id="9759819at2"/>
<dbReference type="InterPro" id="IPR027417">
    <property type="entry name" value="P-loop_NTPase"/>
</dbReference>
<dbReference type="SMART" id="SM00490">
    <property type="entry name" value="HELICc"/>
    <property type="match status" value="1"/>
</dbReference>
<evidence type="ECO:0000313" key="5">
    <source>
        <dbReference type="Proteomes" id="UP000256919"/>
    </source>
</evidence>
<dbReference type="SMART" id="SM00487">
    <property type="entry name" value="DEXDc"/>
    <property type="match status" value="1"/>
</dbReference>
<dbReference type="Pfam" id="PF08463">
    <property type="entry name" value="EcoEI_R_C"/>
    <property type="match status" value="1"/>
</dbReference>
<feature type="coiled-coil region" evidence="1">
    <location>
        <begin position="144"/>
        <end position="200"/>
    </location>
</feature>
<evidence type="ECO:0000259" key="3">
    <source>
        <dbReference type="PROSITE" id="PS51194"/>
    </source>
</evidence>
<dbReference type="CDD" id="cd18799">
    <property type="entry name" value="SF2_C_EcoAI-like"/>
    <property type="match status" value="1"/>
</dbReference>
<dbReference type="PANTHER" id="PTHR47396">
    <property type="entry name" value="TYPE I RESTRICTION ENZYME ECOKI R PROTEIN"/>
    <property type="match status" value="1"/>
</dbReference>
<feature type="domain" description="Helicase C-terminal" evidence="3">
    <location>
        <begin position="657"/>
        <end position="817"/>
    </location>
</feature>
<keyword evidence="5" id="KW-1185">Reference proteome</keyword>
<dbReference type="InterPro" id="IPR013670">
    <property type="entry name" value="EcoEI_R_C_dom"/>
</dbReference>
<evidence type="ECO:0000313" key="4">
    <source>
        <dbReference type="EMBL" id="REE25012.1"/>
    </source>
</evidence>
<dbReference type="PROSITE" id="PS51192">
    <property type="entry name" value="HELICASE_ATP_BIND_1"/>
    <property type="match status" value="1"/>
</dbReference>
<comment type="caution">
    <text evidence="4">The sequence shown here is derived from an EMBL/GenBank/DDBJ whole genome shotgun (WGS) entry which is preliminary data.</text>
</comment>
<dbReference type="NCBIfam" id="NF008521">
    <property type="entry name" value="PRK11448.1"/>
    <property type="match status" value="1"/>
</dbReference>
<evidence type="ECO:0000259" key="2">
    <source>
        <dbReference type="PROSITE" id="PS51192"/>
    </source>
</evidence>
<dbReference type="GO" id="GO:0005524">
    <property type="term" value="F:ATP binding"/>
    <property type="evidence" value="ECO:0007669"/>
    <property type="project" value="InterPro"/>
</dbReference>
<dbReference type="Proteomes" id="UP000256919">
    <property type="component" value="Unassembled WGS sequence"/>
</dbReference>
<dbReference type="Pfam" id="PF00271">
    <property type="entry name" value="Helicase_C"/>
    <property type="match status" value="1"/>
</dbReference>
<dbReference type="SUPFAM" id="SSF52540">
    <property type="entry name" value="P-loop containing nucleoside triphosphate hydrolases"/>
    <property type="match status" value="1"/>
</dbReference>
<dbReference type="InterPro" id="IPR050742">
    <property type="entry name" value="Helicase_Restrict-Modif_Enz"/>
</dbReference>
<gene>
    <name evidence="4" type="ORF">DFQ09_103319</name>
</gene>
<organism evidence="4 5">
    <name type="scientific">Winogradskyella pacifica</name>
    <dbReference type="NCBI Taxonomy" id="664642"/>
    <lineage>
        <taxon>Bacteria</taxon>
        <taxon>Pseudomonadati</taxon>
        <taxon>Bacteroidota</taxon>
        <taxon>Flavobacteriia</taxon>
        <taxon>Flavobacteriales</taxon>
        <taxon>Flavobacteriaceae</taxon>
        <taxon>Winogradskyella</taxon>
    </lineage>
</organism>
<sequence length="1086" mass="124657">MTNLALKSNFSFLRDNYIELLQLALFAERNAYIDPSTTLSKLRILAEKLSSYLIDFEQLEEPYDNRQVSRLSVLGNSANIPPEMISILHTIRKSGNKASHSGEGTQAEARYMLRQAFYLTKWFVEVYENEEVFVDYETPQESWFVKEDSKTAELEQELELLKKEVANYKEKVKEHTQITAEAKQQRKERAYAKARKTEESEIETRDRIDKQLRDAGWECDTPTLNYKSKKTLPQKGRQIAIAEWRCGTKWADYALFNGLELIGIVEAKKHIKNVMSDLGQAKTYSELVTDDHNITFPTHPNSTTYKVPFMFSTNGRPYLDQFKTASGIWFWDGRDQKNLARPLPDWLSPRDLVEKLNYDENEGVEKLKKTDYDLLSDPSGLGLRAYQVDAIKAVEQKILNNVEDRRALLAMATGTGKTRTMIGMCYRLIKSGRFRRILFLVDRRMLGKQASDAFKEVHIEGLQTFAQIYDLQDLEDKASELDTKIHFATVQGMVQRIAYSDDSPSVGDYDCIVVDEAHRGYTLDKEMDEEEFILRDQLDFQSKYRMVLDYFDAYRIGLTATPALHTKDIFGDPVFMYSYRQAVIEGYLIDFEPPYVFQTTLSKGGIVWEKGDEVKVYDPEGNEIKDLGVTDDEIKVEITGFNRKVITENFNRVILNELISTYGILPEHKGKTLIFAATNAHADTIVRLLYEEFAELGEDADAGAIVKITGEVYDREDLLRKFKNDQYPSIVVTVDLLTTGIDVPSISNLVFLRRVNSRILYDQMIGRATRRCDEIGKDVFKIYDCVGVTEIMSKEQVMKPVAPLVTKSFANLVEELAIIEDDYAKEVKLDRIIAKIQRKVSSFSEQQKAQFEILSGEPTVRDFAKKLKATDIEHVNQSIDDYGHLWEFLDREKGKALGYGTLYSDHEDKVEEVSRAYEKNLKPKDYLESFAEFINNNRNEIAALNIVCTKPSSLTRTELKELRLILDTQGFNKNNLNTAYKEVTNTDIVADIIAHIRTSALGENLVSHQERIANAVTKLKASHQWNQIQLKWLDKIEAQLQKESIITLEDLNNPPFSVDGGLKRLDKVFKNETGRIIKELNSYLYA</sequence>
<accession>A0A3D9N2F1</accession>